<evidence type="ECO:0000313" key="13">
    <source>
        <dbReference type="Proteomes" id="UP001166286"/>
    </source>
</evidence>
<dbReference type="AlphaFoldDB" id="A0AA39UZ78"/>
<dbReference type="InterPro" id="IPR010979">
    <property type="entry name" value="Ribosomal_uS13-like_H2TH"/>
</dbReference>
<dbReference type="GO" id="GO:0006284">
    <property type="term" value="P:base-excision repair"/>
    <property type="evidence" value="ECO:0007669"/>
    <property type="project" value="InterPro"/>
</dbReference>
<dbReference type="SUPFAM" id="SSF81624">
    <property type="entry name" value="N-terminal domain of MutM-like DNA repair proteins"/>
    <property type="match status" value="1"/>
</dbReference>
<proteinExistence type="inferred from homology"/>
<keyword evidence="7" id="KW-0456">Lyase</keyword>
<keyword evidence="13" id="KW-1185">Reference proteome</keyword>
<protein>
    <recommendedName>
        <fullName evidence="11">Formamidopyrimidine-DNA glycosylase catalytic domain-containing protein</fullName>
    </recommendedName>
</protein>
<evidence type="ECO:0000256" key="10">
    <source>
        <dbReference type="SAM" id="MobiDB-lite"/>
    </source>
</evidence>
<evidence type="ECO:0000259" key="11">
    <source>
        <dbReference type="PROSITE" id="PS51068"/>
    </source>
</evidence>
<dbReference type="GO" id="GO:0003684">
    <property type="term" value="F:damaged DNA binding"/>
    <property type="evidence" value="ECO:0007669"/>
    <property type="project" value="InterPro"/>
</dbReference>
<gene>
    <name evidence="12" type="ORF">JMJ35_007806</name>
</gene>
<feature type="domain" description="Formamidopyrimidine-DNA glycosylase catalytic" evidence="11">
    <location>
        <begin position="2"/>
        <end position="133"/>
    </location>
</feature>
<evidence type="ECO:0000256" key="7">
    <source>
        <dbReference type="ARBA" id="ARBA00023239"/>
    </source>
</evidence>
<keyword evidence="5" id="KW-0238">DNA-binding</keyword>
<dbReference type="Gene3D" id="3.20.190.10">
    <property type="entry name" value="MutM-like, N-terminal"/>
    <property type="match status" value="1"/>
</dbReference>
<dbReference type="PROSITE" id="PS51068">
    <property type="entry name" value="FPG_CAT"/>
    <property type="match status" value="1"/>
</dbReference>
<evidence type="ECO:0000256" key="8">
    <source>
        <dbReference type="ARBA" id="ARBA00023268"/>
    </source>
</evidence>
<evidence type="ECO:0000256" key="3">
    <source>
        <dbReference type="ARBA" id="ARBA00022763"/>
    </source>
</evidence>
<dbReference type="Pfam" id="PF01149">
    <property type="entry name" value="Fapy_DNA_glyco"/>
    <property type="match status" value="1"/>
</dbReference>
<dbReference type="Pfam" id="PF06831">
    <property type="entry name" value="H2TH"/>
    <property type="match status" value="1"/>
</dbReference>
<dbReference type="SMART" id="SM01232">
    <property type="entry name" value="H2TH"/>
    <property type="match status" value="1"/>
</dbReference>
<feature type="region of interest" description="Disordered" evidence="10">
    <location>
        <begin position="314"/>
        <end position="413"/>
    </location>
</feature>
<keyword evidence="8" id="KW-0511">Multifunctional enzyme</keyword>
<dbReference type="EMBL" id="JAFEKC020000018">
    <property type="protein sequence ID" value="KAK0509412.1"/>
    <property type="molecule type" value="Genomic_DNA"/>
</dbReference>
<name>A0AA39UZ78_9LECA</name>
<dbReference type="SUPFAM" id="SSF46946">
    <property type="entry name" value="S13-like H2TH domain"/>
    <property type="match status" value="1"/>
</dbReference>
<reference evidence="12" key="1">
    <citation type="submission" date="2023-03" db="EMBL/GenBank/DDBJ databases">
        <title>Complete genome of Cladonia borealis.</title>
        <authorList>
            <person name="Park H."/>
        </authorList>
    </citation>
    <scope>NUCLEOTIDE SEQUENCE</scope>
    <source>
        <strain evidence="12">ANT050790</strain>
    </source>
</reference>
<dbReference type="FunFam" id="1.10.8.50:FF:000009">
    <property type="entry name" value="Formamidopyrimidine-DNA glycosylase"/>
    <property type="match status" value="1"/>
</dbReference>
<dbReference type="PANTHER" id="PTHR22993">
    <property type="entry name" value="FORMAMIDOPYRIMIDINE-DNA GLYCOSYLASE"/>
    <property type="match status" value="1"/>
</dbReference>
<keyword evidence="3" id="KW-0227">DNA damage</keyword>
<evidence type="ECO:0000256" key="4">
    <source>
        <dbReference type="ARBA" id="ARBA00022801"/>
    </source>
</evidence>
<evidence type="ECO:0000256" key="6">
    <source>
        <dbReference type="ARBA" id="ARBA00023204"/>
    </source>
</evidence>
<accession>A0AA39UZ78</accession>
<dbReference type="InterPro" id="IPR035937">
    <property type="entry name" value="FPG_N"/>
</dbReference>
<dbReference type="SMART" id="SM00898">
    <property type="entry name" value="Fapy_DNA_glyco"/>
    <property type="match status" value="1"/>
</dbReference>
<dbReference type="Proteomes" id="UP001166286">
    <property type="component" value="Unassembled WGS sequence"/>
</dbReference>
<dbReference type="GO" id="GO:0008270">
    <property type="term" value="F:zinc ion binding"/>
    <property type="evidence" value="ECO:0007669"/>
    <property type="project" value="InterPro"/>
</dbReference>
<evidence type="ECO:0000256" key="9">
    <source>
        <dbReference type="ARBA" id="ARBA00023295"/>
    </source>
</evidence>
<organism evidence="12 13">
    <name type="scientific">Cladonia borealis</name>
    <dbReference type="NCBI Taxonomy" id="184061"/>
    <lineage>
        <taxon>Eukaryota</taxon>
        <taxon>Fungi</taxon>
        <taxon>Dikarya</taxon>
        <taxon>Ascomycota</taxon>
        <taxon>Pezizomycotina</taxon>
        <taxon>Lecanoromycetes</taxon>
        <taxon>OSLEUM clade</taxon>
        <taxon>Lecanoromycetidae</taxon>
        <taxon>Lecanorales</taxon>
        <taxon>Lecanorineae</taxon>
        <taxon>Cladoniaceae</taxon>
        <taxon>Cladonia</taxon>
    </lineage>
</organism>
<comment type="caution">
    <text evidence="12">The sequence shown here is derived from an EMBL/GenBank/DDBJ whole genome shotgun (WGS) entry which is preliminary data.</text>
</comment>
<dbReference type="GO" id="GO:0003906">
    <property type="term" value="F:DNA-(apurinic or apyrimidinic site) endonuclease activity"/>
    <property type="evidence" value="ECO:0007669"/>
    <property type="project" value="InterPro"/>
</dbReference>
<dbReference type="GO" id="GO:0005634">
    <property type="term" value="C:nucleus"/>
    <property type="evidence" value="ECO:0007669"/>
    <property type="project" value="TreeGrafter"/>
</dbReference>
<sequence length="413" mass="45919">MPEIGEVARIVNYIQKHLVGKTLAKVKAQHDEIVFGKVGCSAESFEKAMAGKKVLDARQQGKYFWMIMSSPPHPLMHFGMTGWFKIRNEDTAYYKPTKPEESEEWPPKYWKFTLQTADDPICEAAFVDARRLARVRLLDCAAEDIRKVSPLIENGPDPVIDKDIFTEDWLADKLGRKKVPIKALLLDQANISGIGNWVGDEVLYNARIHPEQYSNTLSAAQVKQLHKSIQYVCGFAVDSLADSSKFPEEWLFKHRWGKGKRDSASKLPNGAKIVFLTVGGRTSCVVPSIQKKTGPVAKDVDDALVEDAEAEVVEAKPVKTENTSKPSSRKNTVKQPPNPKETGPTNSEVVAEKPSTPASKKRKSTTKPETDTKKVEVKKQKTKAESHVDGVETQAKPETNGRRRSTRASGKGL</sequence>
<evidence type="ECO:0000256" key="1">
    <source>
        <dbReference type="ARBA" id="ARBA00001668"/>
    </source>
</evidence>
<feature type="compositionally biased region" description="Basic and acidic residues" evidence="10">
    <location>
        <begin position="366"/>
        <end position="390"/>
    </location>
</feature>
<evidence type="ECO:0000313" key="12">
    <source>
        <dbReference type="EMBL" id="KAK0509412.1"/>
    </source>
</evidence>
<dbReference type="CDD" id="cd08972">
    <property type="entry name" value="PF_Nei_N"/>
    <property type="match status" value="1"/>
</dbReference>
<dbReference type="GO" id="GO:0016829">
    <property type="term" value="F:lyase activity"/>
    <property type="evidence" value="ECO:0007669"/>
    <property type="project" value="UniProtKB-KW"/>
</dbReference>
<comment type="similarity">
    <text evidence="2">Belongs to the FPG family.</text>
</comment>
<keyword evidence="6" id="KW-0234">DNA repair</keyword>
<dbReference type="PANTHER" id="PTHR22993:SF9">
    <property type="entry name" value="FORMAMIDOPYRIMIDINE-DNA GLYCOSYLASE"/>
    <property type="match status" value="1"/>
</dbReference>
<evidence type="ECO:0000256" key="5">
    <source>
        <dbReference type="ARBA" id="ARBA00023125"/>
    </source>
</evidence>
<comment type="catalytic activity">
    <reaction evidence="1">
        <text>Hydrolysis of DNA containing ring-opened 7-methylguanine residues, releasing 2,6-diamino-4-hydroxy-5-(N-methyl)formamidopyrimidine.</text>
        <dbReference type="EC" id="3.2.2.23"/>
    </reaction>
</comment>
<evidence type="ECO:0000256" key="2">
    <source>
        <dbReference type="ARBA" id="ARBA00009409"/>
    </source>
</evidence>
<dbReference type="GO" id="GO:0008534">
    <property type="term" value="F:oxidized purine nucleobase lesion DNA N-glycosylase activity"/>
    <property type="evidence" value="ECO:0007669"/>
    <property type="project" value="UniProtKB-EC"/>
</dbReference>
<dbReference type="InterPro" id="IPR012319">
    <property type="entry name" value="FPG_cat"/>
</dbReference>
<keyword evidence="4" id="KW-0378">Hydrolase</keyword>
<dbReference type="InterPro" id="IPR015886">
    <property type="entry name" value="H2TH_FPG"/>
</dbReference>
<keyword evidence="9" id="KW-0326">Glycosidase</keyword>
<dbReference type="Gene3D" id="1.10.8.50">
    <property type="match status" value="1"/>
</dbReference>